<dbReference type="EMBL" id="HG739305">
    <property type="protein sequence ID" value="CDP18293.1"/>
    <property type="molecule type" value="Genomic_DNA"/>
</dbReference>
<name>A0A068VF27_COFCA</name>
<gene>
    <name evidence="3" type="ORF">GSCOC_T00012023001</name>
</gene>
<dbReference type="PROSITE" id="PS51485">
    <property type="entry name" value="PHYTOCYANIN"/>
    <property type="match status" value="1"/>
</dbReference>
<dbReference type="InterPro" id="IPR008972">
    <property type="entry name" value="Cupredoxin"/>
</dbReference>
<reference evidence="4" key="1">
    <citation type="journal article" date="2014" name="Science">
        <title>The coffee genome provides insight into the convergent evolution of caffeine biosynthesis.</title>
        <authorList>
            <person name="Denoeud F."/>
            <person name="Carretero-Paulet L."/>
            <person name="Dereeper A."/>
            <person name="Droc G."/>
            <person name="Guyot R."/>
            <person name="Pietrella M."/>
            <person name="Zheng C."/>
            <person name="Alberti A."/>
            <person name="Anthony F."/>
            <person name="Aprea G."/>
            <person name="Aury J.M."/>
            <person name="Bento P."/>
            <person name="Bernard M."/>
            <person name="Bocs S."/>
            <person name="Campa C."/>
            <person name="Cenci A."/>
            <person name="Combes M.C."/>
            <person name="Crouzillat D."/>
            <person name="Da Silva C."/>
            <person name="Daddiego L."/>
            <person name="De Bellis F."/>
            <person name="Dussert S."/>
            <person name="Garsmeur O."/>
            <person name="Gayraud T."/>
            <person name="Guignon V."/>
            <person name="Jahn K."/>
            <person name="Jamilloux V."/>
            <person name="Joet T."/>
            <person name="Labadie K."/>
            <person name="Lan T."/>
            <person name="Leclercq J."/>
            <person name="Lepelley M."/>
            <person name="Leroy T."/>
            <person name="Li L.T."/>
            <person name="Librado P."/>
            <person name="Lopez L."/>
            <person name="Munoz A."/>
            <person name="Noel B."/>
            <person name="Pallavicini A."/>
            <person name="Perrotta G."/>
            <person name="Poncet V."/>
            <person name="Pot D."/>
            <person name="Priyono X."/>
            <person name="Rigoreau M."/>
            <person name="Rouard M."/>
            <person name="Rozas J."/>
            <person name="Tranchant-Dubreuil C."/>
            <person name="VanBuren R."/>
            <person name="Zhang Q."/>
            <person name="Andrade A.C."/>
            <person name="Argout X."/>
            <person name="Bertrand B."/>
            <person name="de Kochko A."/>
            <person name="Graziosi G."/>
            <person name="Henry R.J."/>
            <person name="Jayarama X."/>
            <person name="Ming R."/>
            <person name="Nagai C."/>
            <person name="Rounsley S."/>
            <person name="Sankoff D."/>
            <person name="Giuliano G."/>
            <person name="Albert V.A."/>
            <person name="Wincker P."/>
            <person name="Lashermes P."/>
        </authorList>
    </citation>
    <scope>NUCLEOTIDE SEQUENCE [LARGE SCALE GENOMIC DNA]</scope>
    <source>
        <strain evidence="4">cv. DH200-94</strain>
    </source>
</reference>
<dbReference type="PANTHER" id="PTHR34052">
    <property type="entry name" value="GLYCINE-RICH PROTEIN-LIKE"/>
    <property type="match status" value="1"/>
</dbReference>
<dbReference type="InterPro" id="IPR003245">
    <property type="entry name" value="Phytocyanin_dom"/>
</dbReference>
<dbReference type="SUPFAM" id="SSF49503">
    <property type="entry name" value="Cupredoxins"/>
    <property type="match status" value="1"/>
</dbReference>
<evidence type="ECO:0000259" key="2">
    <source>
        <dbReference type="PROSITE" id="PS51485"/>
    </source>
</evidence>
<dbReference type="OMA" id="YIKCDFR"/>
<feature type="signal peptide" evidence="1">
    <location>
        <begin position="1"/>
        <end position="25"/>
    </location>
</feature>
<evidence type="ECO:0000256" key="1">
    <source>
        <dbReference type="SAM" id="SignalP"/>
    </source>
</evidence>
<organism evidence="3 4">
    <name type="scientific">Coffea canephora</name>
    <name type="common">Robusta coffee</name>
    <dbReference type="NCBI Taxonomy" id="49390"/>
    <lineage>
        <taxon>Eukaryota</taxon>
        <taxon>Viridiplantae</taxon>
        <taxon>Streptophyta</taxon>
        <taxon>Embryophyta</taxon>
        <taxon>Tracheophyta</taxon>
        <taxon>Spermatophyta</taxon>
        <taxon>Magnoliopsida</taxon>
        <taxon>eudicotyledons</taxon>
        <taxon>Gunneridae</taxon>
        <taxon>Pentapetalae</taxon>
        <taxon>asterids</taxon>
        <taxon>lamiids</taxon>
        <taxon>Gentianales</taxon>
        <taxon>Rubiaceae</taxon>
        <taxon>Ixoroideae</taxon>
        <taxon>Gardenieae complex</taxon>
        <taxon>Bertiereae - Coffeeae clade</taxon>
        <taxon>Coffeeae</taxon>
        <taxon>Coffea</taxon>
    </lineage>
</organism>
<proteinExistence type="predicted"/>
<accession>A0A068VF27</accession>
<keyword evidence="1" id="KW-0732">Signal</keyword>
<dbReference type="Gramene" id="CDP18293">
    <property type="protein sequence ID" value="CDP18293"/>
    <property type="gene ID" value="GSCOC_T00012023001"/>
</dbReference>
<dbReference type="PhylomeDB" id="A0A068VF27"/>
<feature type="chain" id="PRO_5001658568" description="Phytocyanin domain-containing protein" evidence="1">
    <location>
        <begin position="26"/>
        <end position="146"/>
    </location>
</feature>
<sequence length="146" mass="15824">MAISFGKGLLVLLLTLVATLAISQAETVVVGGSEGWRYGYNYTEWAFNHGAFFRGDILVFKYPPPSDTVKPHSVYLLPNLYSFLTCDFSHATLLAGPNQGGGDGFSYVLTKISPNYFASGEGNGDDCNKGLMKFDAIPLYRPPTSP</sequence>
<dbReference type="Gene3D" id="2.60.40.420">
    <property type="entry name" value="Cupredoxins - blue copper proteins"/>
    <property type="match status" value="1"/>
</dbReference>
<dbReference type="STRING" id="49390.A0A068VF27"/>
<evidence type="ECO:0000313" key="3">
    <source>
        <dbReference type="EMBL" id="CDP18293.1"/>
    </source>
</evidence>
<dbReference type="GO" id="GO:0009055">
    <property type="term" value="F:electron transfer activity"/>
    <property type="evidence" value="ECO:0007669"/>
    <property type="project" value="InterPro"/>
</dbReference>
<dbReference type="AlphaFoldDB" id="A0A068VF27"/>
<keyword evidence="4" id="KW-1185">Reference proteome</keyword>
<dbReference type="Proteomes" id="UP000295252">
    <property type="component" value="Chromosome II"/>
</dbReference>
<evidence type="ECO:0000313" key="4">
    <source>
        <dbReference type="Proteomes" id="UP000295252"/>
    </source>
</evidence>
<dbReference type="PANTHER" id="PTHR34052:SF2">
    <property type="entry name" value="PLASTOCYANIN-LIKE DOMAIN PROTEIN"/>
    <property type="match status" value="1"/>
</dbReference>
<dbReference type="InParanoid" id="A0A068VF27"/>
<dbReference type="OrthoDB" id="1839683at2759"/>
<protein>
    <recommendedName>
        <fullName evidence="2">Phytocyanin domain-containing protein</fullName>
    </recommendedName>
</protein>
<feature type="domain" description="Phytocyanin" evidence="2">
    <location>
        <begin position="26"/>
        <end position="140"/>
    </location>
</feature>